<feature type="compositionally biased region" description="Basic and acidic residues" evidence="2">
    <location>
        <begin position="170"/>
        <end position="186"/>
    </location>
</feature>
<dbReference type="FunFam" id="3.90.640.90:FF:000002">
    <property type="entry name" value="BTG anti-proliferation factor 4"/>
    <property type="match status" value="1"/>
</dbReference>
<dbReference type="GO" id="GO:0005634">
    <property type="term" value="C:nucleus"/>
    <property type="evidence" value="ECO:0007669"/>
    <property type="project" value="TreeGrafter"/>
</dbReference>
<evidence type="ECO:0000259" key="3">
    <source>
        <dbReference type="PROSITE" id="PS01203"/>
    </source>
</evidence>
<dbReference type="Ensembl" id="ENSGMOT00000004405.2">
    <property type="protein sequence ID" value="ENSGMOP00000004274.2"/>
    <property type="gene ID" value="ENSGMOG00000004033.2"/>
</dbReference>
<dbReference type="GO" id="GO:0005737">
    <property type="term" value="C:cytoplasm"/>
    <property type="evidence" value="ECO:0007669"/>
    <property type="project" value="TreeGrafter"/>
</dbReference>
<dbReference type="PRINTS" id="PR00310">
    <property type="entry name" value="ANTIPRLFBTG1"/>
</dbReference>
<dbReference type="PROSITE" id="PS01203">
    <property type="entry name" value="BTG_2"/>
    <property type="match status" value="1"/>
</dbReference>
<dbReference type="AlphaFoldDB" id="A0A8C4YZT2"/>
<feature type="region of interest" description="Disordered" evidence="2">
    <location>
        <begin position="349"/>
        <end position="381"/>
    </location>
</feature>
<dbReference type="InterPro" id="IPR002087">
    <property type="entry name" value="Anti_prolifrtn"/>
</dbReference>
<dbReference type="Proteomes" id="UP000694546">
    <property type="component" value="Chromosome 11"/>
</dbReference>
<keyword evidence="5" id="KW-1185">Reference proteome</keyword>
<dbReference type="InterPro" id="IPR036054">
    <property type="entry name" value="BTG-like_sf"/>
</dbReference>
<feature type="domain" description="Anti-proliferative protein" evidence="3">
    <location>
        <begin position="88"/>
        <end position="107"/>
    </location>
</feature>
<accession>A0A8C4YZT2</accession>
<dbReference type="PANTHER" id="PTHR22978">
    <property type="entry name" value="B-CELL TRANSLOCATION GENE"/>
    <property type="match status" value="1"/>
</dbReference>
<feature type="compositionally biased region" description="Low complexity" evidence="2">
    <location>
        <begin position="363"/>
        <end position="377"/>
    </location>
</feature>
<dbReference type="InterPro" id="IPR033332">
    <property type="entry name" value="BTG"/>
</dbReference>
<dbReference type="Gene3D" id="3.90.640.90">
    <property type="entry name" value="Anti-proliferative protein, N-terminal domain"/>
    <property type="match status" value="1"/>
</dbReference>
<dbReference type="Pfam" id="PF07742">
    <property type="entry name" value="BTG"/>
    <property type="match status" value="1"/>
</dbReference>
<feature type="compositionally biased region" description="Low complexity" evidence="2">
    <location>
        <begin position="151"/>
        <end position="163"/>
    </location>
</feature>
<feature type="region of interest" description="Disordered" evidence="2">
    <location>
        <begin position="117"/>
        <end position="218"/>
    </location>
</feature>
<feature type="compositionally biased region" description="Basic and acidic residues" evidence="2">
    <location>
        <begin position="205"/>
        <end position="218"/>
    </location>
</feature>
<feature type="region of interest" description="Disordered" evidence="2">
    <location>
        <begin position="311"/>
        <end position="331"/>
    </location>
</feature>
<dbReference type="OMA" id="GQEICAG"/>
<evidence type="ECO:0000256" key="1">
    <source>
        <dbReference type="ARBA" id="ARBA00007989"/>
    </source>
</evidence>
<comment type="similarity">
    <text evidence="1">Belongs to the BTG family.</text>
</comment>
<dbReference type="SMART" id="SM00099">
    <property type="entry name" value="btg1"/>
    <property type="match status" value="1"/>
</dbReference>
<evidence type="ECO:0000313" key="4">
    <source>
        <dbReference type="Ensembl" id="ENSGMOP00000004274.2"/>
    </source>
</evidence>
<reference evidence="4" key="2">
    <citation type="submission" date="2025-09" db="UniProtKB">
        <authorList>
            <consortium name="Ensembl"/>
        </authorList>
    </citation>
    <scope>IDENTIFICATION</scope>
</reference>
<organism evidence="4 5">
    <name type="scientific">Gadus morhua</name>
    <name type="common">Atlantic cod</name>
    <dbReference type="NCBI Taxonomy" id="8049"/>
    <lineage>
        <taxon>Eukaryota</taxon>
        <taxon>Metazoa</taxon>
        <taxon>Chordata</taxon>
        <taxon>Craniata</taxon>
        <taxon>Vertebrata</taxon>
        <taxon>Euteleostomi</taxon>
        <taxon>Actinopterygii</taxon>
        <taxon>Neopterygii</taxon>
        <taxon>Teleostei</taxon>
        <taxon>Neoteleostei</taxon>
        <taxon>Acanthomorphata</taxon>
        <taxon>Zeiogadaria</taxon>
        <taxon>Gadariae</taxon>
        <taxon>Gadiformes</taxon>
        <taxon>Gadoidei</taxon>
        <taxon>Gadidae</taxon>
        <taxon>Gadus</taxon>
    </lineage>
</organism>
<evidence type="ECO:0000313" key="5">
    <source>
        <dbReference type="Proteomes" id="UP000694546"/>
    </source>
</evidence>
<proteinExistence type="inferred from homology"/>
<feature type="compositionally biased region" description="Basic and acidic residues" evidence="2">
    <location>
        <begin position="129"/>
        <end position="148"/>
    </location>
</feature>
<name>A0A8C4YZT2_GADMO</name>
<dbReference type="GeneTree" id="ENSGT00950000182952"/>
<reference evidence="4" key="1">
    <citation type="submission" date="2025-08" db="UniProtKB">
        <authorList>
            <consortium name="Ensembl"/>
        </authorList>
    </citation>
    <scope>IDENTIFICATION</scope>
</reference>
<protein>
    <submittedName>
        <fullName evidence="4">Si:dkey-79d12.5</fullName>
    </submittedName>
</protein>
<dbReference type="SUPFAM" id="SSF160696">
    <property type="entry name" value="BTG domain-like"/>
    <property type="match status" value="1"/>
</dbReference>
<evidence type="ECO:0000256" key="2">
    <source>
        <dbReference type="SAM" id="MobiDB-lite"/>
    </source>
</evidence>
<feature type="compositionally biased region" description="Basic and acidic residues" evidence="2">
    <location>
        <begin position="349"/>
        <end position="362"/>
    </location>
</feature>
<sequence>MEREVSAGVHFLKRMAMERGKLDADEAEVFAGKLQRQLCDKYSGHWYKNCPSKGQAYRCIQIINGLVCDDVLLKACRESHLTPAQLGLPRELTLWIDPLEVCARSGENCRPFTVARFQEEEEQGPAVGRGEEELKGEGQDARGLDTSDYHSASSSDCGSTASSDTEEEAKEPAEAQEARQTEGEEKGDQEEAVQEEPYVIVMVPRSRDRLKQQSRDVPKKTKFARNLMPAATLQYFYQPAPAWPRFEKSAPMFLTPVCAPLPPPPPVFGYYFLPQPPPPFIVPQAPLQPIGARKHGRSRTTRTLTGVCRQQRGEWRRSPSRVPPCGNGNDHQRFKRRLERRLCESRWAERRKQWRHDRDNRASDSAQADDARGGQQSIPITGQEICAGG</sequence>
<dbReference type="PANTHER" id="PTHR22978:SF12">
    <property type="entry name" value="MATERNAL B9.15 PROTEIN-LIKE ISOFORM X1"/>
    <property type="match status" value="1"/>
</dbReference>